<dbReference type="Pfam" id="PF09420">
    <property type="entry name" value="Nop16"/>
    <property type="match status" value="1"/>
</dbReference>
<proteinExistence type="inferred from homology"/>
<feature type="compositionally biased region" description="Basic residues" evidence="7">
    <location>
        <begin position="1"/>
        <end position="23"/>
    </location>
</feature>
<keyword evidence="5" id="KW-0539">Nucleus</keyword>
<feature type="coiled-coil region" evidence="6">
    <location>
        <begin position="145"/>
        <end position="172"/>
    </location>
</feature>
<evidence type="ECO:0000256" key="3">
    <source>
        <dbReference type="ARBA" id="ARBA00008479"/>
    </source>
</evidence>
<keyword evidence="9" id="KW-1185">Reference proteome</keyword>
<feature type="region of interest" description="Disordered" evidence="7">
    <location>
        <begin position="1"/>
        <end position="26"/>
    </location>
</feature>
<dbReference type="PANTHER" id="PTHR13243">
    <property type="entry name" value="HSPC111 PROTEIN-RELATED"/>
    <property type="match status" value="1"/>
</dbReference>
<dbReference type="GeneID" id="73381330"/>
<comment type="subcellular location">
    <subcellularLocation>
        <location evidence="2">Nucleus</location>
        <location evidence="2">Nucleolus</location>
    </subcellularLocation>
</comment>
<dbReference type="EMBL" id="JAHUZD010000126">
    <property type="protein sequence ID" value="KAI3403431.2"/>
    <property type="molecule type" value="Genomic_DNA"/>
</dbReference>
<evidence type="ECO:0000256" key="6">
    <source>
        <dbReference type="SAM" id="Coils"/>
    </source>
</evidence>
<evidence type="ECO:0000256" key="7">
    <source>
        <dbReference type="SAM" id="MobiDB-lite"/>
    </source>
</evidence>
<gene>
    <name evidence="8" type="ORF">KGF56_003715</name>
</gene>
<keyword evidence="6" id="KW-0175">Coiled coil</keyword>
<sequence length="219" mass="25536">MVSVRKRKMARSSVRKNTRRRKDKQRDINIYSNPIIAKNWDKSLTLQQNYKRLGLRAKLGSMAGGVEKKVRTLTDLRNNTKSSGSTTVTPTIEDIENTNDPARIPQGEARIVRDPNTNEVLRVIYGTMKVDEDDESNENEQTAGKSSIIKQLEEYAQQNSKIKKERHQSERENEWLKSLYEKYGDDYERMKWDKKLNIYQQSAGDLKRRITKWKKANGV</sequence>
<comment type="similarity">
    <text evidence="3">Belongs to the NOP16 family.</text>
</comment>
<protein>
    <recommendedName>
        <fullName evidence="4">Nucleolar protein 16</fullName>
    </recommendedName>
</protein>
<organism evidence="8 9">
    <name type="scientific">Candida oxycetoniae</name>
    <dbReference type="NCBI Taxonomy" id="497107"/>
    <lineage>
        <taxon>Eukaryota</taxon>
        <taxon>Fungi</taxon>
        <taxon>Dikarya</taxon>
        <taxon>Ascomycota</taxon>
        <taxon>Saccharomycotina</taxon>
        <taxon>Pichiomycetes</taxon>
        <taxon>Debaryomycetaceae</taxon>
        <taxon>Candida/Lodderomyces clade</taxon>
        <taxon>Candida</taxon>
    </lineage>
</organism>
<dbReference type="GO" id="GO:0042273">
    <property type="term" value="P:ribosomal large subunit biogenesis"/>
    <property type="evidence" value="ECO:0007669"/>
    <property type="project" value="TreeGrafter"/>
</dbReference>
<reference evidence="8" key="1">
    <citation type="journal article" date="2022" name="DNA Res.">
        <title>Genome analysis of five recently described species of the CUG-Ser clade uncovers Candida theae as a new hybrid lineage with pathogenic potential in the Candida parapsilosis species complex.</title>
        <authorList>
            <person name="Mixao V."/>
            <person name="Del Olmo V."/>
            <person name="Hegedusova E."/>
            <person name="Saus E."/>
            <person name="Pryszcz L."/>
            <person name="Cillingova A."/>
            <person name="Nosek J."/>
            <person name="Gabaldon T."/>
        </authorList>
    </citation>
    <scope>NUCLEOTIDE SEQUENCE</scope>
    <source>
        <strain evidence="8">CBS 10844</strain>
    </source>
</reference>
<dbReference type="Proteomes" id="UP001202479">
    <property type="component" value="Unassembled WGS sequence"/>
</dbReference>
<feature type="region of interest" description="Disordered" evidence="7">
    <location>
        <begin position="77"/>
        <end position="102"/>
    </location>
</feature>
<dbReference type="PANTHER" id="PTHR13243:SF1">
    <property type="entry name" value="NUCLEOLAR PROTEIN 16"/>
    <property type="match status" value="1"/>
</dbReference>
<dbReference type="GO" id="GO:0005730">
    <property type="term" value="C:nucleolus"/>
    <property type="evidence" value="ECO:0007669"/>
    <property type="project" value="UniProtKB-SubCell"/>
</dbReference>
<evidence type="ECO:0000256" key="4">
    <source>
        <dbReference type="ARBA" id="ARBA00015522"/>
    </source>
</evidence>
<comment type="function">
    <text evidence="1">Involved in the biogenesis of the 60S ribosomal subunit.</text>
</comment>
<evidence type="ECO:0000313" key="9">
    <source>
        <dbReference type="Proteomes" id="UP001202479"/>
    </source>
</evidence>
<evidence type="ECO:0000256" key="1">
    <source>
        <dbReference type="ARBA" id="ARBA00002889"/>
    </source>
</evidence>
<comment type="caution">
    <text evidence="8">The sequence shown here is derived from an EMBL/GenBank/DDBJ whole genome shotgun (WGS) entry which is preliminary data.</text>
</comment>
<dbReference type="RefSeq" id="XP_049179178.1">
    <property type="nucleotide sequence ID" value="XM_049325077.1"/>
</dbReference>
<dbReference type="InterPro" id="IPR019002">
    <property type="entry name" value="Ribosome_biogenesis_Nop16"/>
</dbReference>
<accession>A0AAI9WWN4</accession>
<evidence type="ECO:0000256" key="2">
    <source>
        <dbReference type="ARBA" id="ARBA00004604"/>
    </source>
</evidence>
<name>A0AAI9WWN4_9ASCO</name>
<feature type="compositionally biased region" description="Polar residues" evidence="7">
    <location>
        <begin position="77"/>
        <end position="90"/>
    </location>
</feature>
<evidence type="ECO:0000313" key="8">
    <source>
        <dbReference type="EMBL" id="KAI3403431.2"/>
    </source>
</evidence>
<evidence type="ECO:0000256" key="5">
    <source>
        <dbReference type="ARBA" id="ARBA00023242"/>
    </source>
</evidence>
<dbReference type="AlphaFoldDB" id="A0AAI9WWN4"/>